<evidence type="ECO:0000313" key="2">
    <source>
        <dbReference type="Proteomes" id="UP000037660"/>
    </source>
</evidence>
<dbReference type="AlphaFoldDB" id="A0A0K8P9B8"/>
<accession>A0A0K8P9B8</accession>
<dbReference type="RefSeq" id="WP_054022632.1">
    <property type="nucleotide sequence ID" value="NZ_BBYR01000086.1"/>
</dbReference>
<name>A0A0K8P9B8_PISS1</name>
<dbReference type="STRING" id="1547922.ISF6_5333"/>
<comment type="caution">
    <text evidence="1">The sequence shown here is derived from an EMBL/GenBank/DDBJ whole genome shotgun (WGS) entry which is preliminary data.</text>
</comment>
<reference evidence="2" key="1">
    <citation type="submission" date="2015-07" db="EMBL/GenBank/DDBJ databases">
        <title>Discovery of a poly(ethylene terephthalate assimilation.</title>
        <authorList>
            <person name="Yoshida S."/>
            <person name="Hiraga K."/>
            <person name="Takehana T."/>
            <person name="Taniguchi I."/>
            <person name="Yamaji H."/>
            <person name="Maeda Y."/>
            <person name="Toyohara K."/>
            <person name="Miyamoto K."/>
            <person name="Kimura Y."/>
            <person name="Oda K."/>
        </authorList>
    </citation>
    <scope>NUCLEOTIDE SEQUENCE [LARGE SCALE GENOMIC DNA]</scope>
    <source>
        <strain evidence="2">NBRC 110686 / TISTR 2288 / 201-F6</strain>
    </source>
</reference>
<keyword evidence="2" id="KW-1185">Reference proteome</keyword>
<evidence type="ECO:0000313" key="1">
    <source>
        <dbReference type="EMBL" id="GAP38780.1"/>
    </source>
</evidence>
<dbReference type="EMBL" id="BBYR01000086">
    <property type="protein sequence ID" value="GAP38780.1"/>
    <property type="molecule type" value="Genomic_DNA"/>
</dbReference>
<dbReference type="Proteomes" id="UP000037660">
    <property type="component" value="Unassembled WGS sequence"/>
</dbReference>
<proteinExistence type="predicted"/>
<protein>
    <submittedName>
        <fullName evidence="1">Uncharacterized protein</fullName>
    </submittedName>
</protein>
<reference evidence="1 2" key="2">
    <citation type="journal article" date="2016" name="Science">
        <title>A bacterium that degrades and assimilates poly(ethylene terephthalate).</title>
        <authorList>
            <person name="Yoshida S."/>
            <person name="Hiraga K."/>
            <person name="Takehana T."/>
            <person name="Taniguchi I."/>
            <person name="Yamaji H."/>
            <person name="Maeda Y."/>
            <person name="Toyohara K."/>
            <person name="Miyamoto K."/>
            <person name="Kimura Y."/>
            <person name="Oda K."/>
        </authorList>
    </citation>
    <scope>NUCLEOTIDE SEQUENCE [LARGE SCALE GENOMIC DNA]</scope>
    <source>
        <strain evidence="2">NBRC 110686 / TISTR 2288 / 201-F6</strain>
    </source>
</reference>
<sequence>MAIDFFRQLASSLVRDQEAVLSDEDRERAIALAVSRYSADCPRELLEDVTWAEPGYLGPLPAAWTADVSYLAGAEYPIGEQPPAVLELSVYRSPDGLALHSTQPLPQGAVVRVSLRSPHELTEDADTIPVMHQEAVASYAAHLLAKQLAARYSSDIDPSVGADSASTEGRARNFAARAKDLRGAYYAGIGKPDPQSASGAAAASASAAPAVSVSAWPGRQRMRPTIGGGIE</sequence>
<dbReference type="OrthoDB" id="7064103at2"/>
<organism evidence="1 2">
    <name type="scientific">Piscinibacter sakaiensis</name>
    <name type="common">Ideonella sakaiensis</name>
    <dbReference type="NCBI Taxonomy" id="1547922"/>
    <lineage>
        <taxon>Bacteria</taxon>
        <taxon>Pseudomonadati</taxon>
        <taxon>Pseudomonadota</taxon>
        <taxon>Betaproteobacteria</taxon>
        <taxon>Burkholderiales</taxon>
        <taxon>Sphaerotilaceae</taxon>
        <taxon>Piscinibacter</taxon>
    </lineage>
</organism>
<gene>
    <name evidence="1" type="ORF">ISF6_5333</name>
</gene>